<proteinExistence type="predicted"/>
<keyword evidence="1" id="KW-1133">Transmembrane helix</keyword>
<reference evidence="2" key="1">
    <citation type="submission" date="2019-08" db="EMBL/GenBank/DDBJ databases">
        <title>Three high-quality genomes provides insights into domestication of ducks.</title>
        <authorList>
            <person name="Hou Z.C."/>
            <person name="Zhu F."/>
            <person name="Yin Z.T."/>
            <person name="Zhang F."/>
        </authorList>
    </citation>
    <scope>NUCLEOTIDE SEQUENCE [LARGE SCALE GENOMIC DNA]</scope>
</reference>
<evidence type="ECO:0000313" key="2">
    <source>
        <dbReference type="Ensembl" id="ENSAPLP00020017082.1"/>
    </source>
</evidence>
<dbReference type="Ensembl" id="ENSAPLT00020018454.1">
    <property type="protein sequence ID" value="ENSAPLP00020017082.1"/>
    <property type="gene ID" value="ENSAPLG00020012269.1"/>
</dbReference>
<dbReference type="Proteomes" id="UP000694400">
    <property type="component" value="Chromosome 1"/>
</dbReference>
<feature type="transmembrane region" description="Helical" evidence="1">
    <location>
        <begin position="91"/>
        <end position="111"/>
    </location>
</feature>
<evidence type="ECO:0000256" key="1">
    <source>
        <dbReference type="SAM" id="Phobius"/>
    </source>
</evidence>
<sequence>MASRFWISPEKKTPQYNKTGQPAVTLTVKKCPFIFSWNFLCFSLCPLSLIPVPYCRRPTDLSGMISEAALAVTKFLLSFHVHLYISCIYTHMYVLYICISTHTYIYVYIYISKYVHVSLHTYMHTSLNIQCHVLDVV</sequence>
<name>A0A8B9T848_ANAPL</name>
<evidence type="ECO:0000313" key="3">
    <source>
        <dbReference type="Proteomes" id="UP000694400"/>
    </source>
</evidence>
<reference evidence="2" key="3">
    <citation type="submission" date="2025-09" db="UniProtKB">
        <authorList>
            <consortium name="Ensembl"/>
        </authorList>
    </citation>
    <scope>IDENTIFICATION</scope>
</reference>
<protein>
    <submittedName>
        <fullName evidence="2">Uncharacterized protein</fullName>
    </submittedName>
</protein>
<feature type="transmembrane region" description="Helical" evidence="1">
    <location>
        <begin position="34"/>
        <end position="52"/>
    </location>
</feature>
<organism evidence="2 3">
    <name type="scientific">Anas platyrhynchos</name>
    <name type="common">Mallard</name>
    <name type="synonym">Anas boschas</name>
    <dbReference type="NCBI Taxonomy" id="8839"/>
    <lineage>
        <taxon>Eukaryota</taxon>
        <taxon>Metazoa</taxon>
        <taxon>Chordata</taxon>
        <taxon>Craniata</taxon>
        <taxon>Vertebrata</taxon>
        <taxon>Euteleostomi</taxon>
        <taxon>Archelosauria</taxon>
        <taxon>Archosauria</taxon>
        <taxon>Dinosauria</taxon>
        <taxon>Saurischia</taxon>
        <taxon>Theropoda</taxon>
        <taxon>Coelurosauria</taxon>
        <taxon>Aves</taxon>
        <taxon>Neognathae</taxon>
        <taxon>Galloanserae</taxon>
        <taxon>Anseriformes</taxon>
        <taxon>Anatidae</taxon>
        <taxon>Anatinae</taxon>
        <taxon>Anas</taxon>
    </lineage>
</organism>
<keyword evidence="1" id="KW-0812">Transmembrane</keyword>
<keyword evidence="1" id="KW-0472">Membrane</keyword>
<reference evidence="2" key="2">
    <citation type="submission" date="2025-08" db="UniProtKB">
        <authorList>
            <consortium name="Ensembl"/>
        </authorList>
    </citation>
    <scope>IDENTIFICATION</scope>
</reference>
<dbReference type="AlphaFoldDB" id="A0A8B9T848"/>
<accession>A0A8B9T848</accession>